<evidence type="ECO:0000313" key="4">
    <source>
        <dbReference type="EMBL" id="SBT27340.1"/>
    </source>
</evidence>
<evidence type="ECO:0000313" key="5">
    <source>
        <dbReference type="EMBL" id="SOE50086.1"/>
    </source>
</evidence>
<organism evidence="4 6">
    <name type="scientific">Orrella dioscoreae</name>
    <dbReference type="NCBI Taxonomy" id="1851544"/>
    <lineage>
        <taxon>Bacteria</taxon>
        <taxon>Pseudomonadati</taxon>
        <taxon>Pseudomonadota</taxon>
        <taxon>Betaproteobacteria</taxon>
        <taxon>Burkholderiales</taxon>
        <taxon>Alcaligenaceae</taxon>
        <taxon>Orrella</taxon>
    </lineage>
</organism>
<dbReference type="Proteomes" id="UP000078558">
    <property type="component" value="Chromosome I"/>
</dbReference>
<dbReference type="CDD" id="cd03468">
    <property type="entry name" value="PolY_like"/>
    <property type="match status" value="1"/>
</dbReference>
<dbReference type="InterPro" id="IPR050356">
    <property type="entry name" value="SulA_CellDiv_inhibitor"/>
</dbReference>
<evidence type="ECO:0000256" key="1">
    <source>
        <dbReference type="ARBA" id="ARBA00010945"/>
    </source>
</evidence>
<protein>
    <submittedName>
        <fullName evidence="4">DNA polymerase-like protein PA0670</fullName>
    </submittedName>
</protein>
<keyword evidence="2" id="KW-0227">DNA damage</keyword>
<dbReference type="InterPro" id="IPR043128">
    <property type="entry name" value="Rev_trsase/Diguanyl_cyclase"/>
</dbReference>
<dbReference type="Gene3D" id="3.40.1170.60">
    <property type="match status" value="1"/>
</dbReference>
<proteinExistence type="inferred from homology"/>
<dbReference type="PANTHER" id="PTHR35369:SF2">
    <property type="entry name" value="BLR3025 PROTEIN"/>
    <property type="match status" value="1"/>
</dbReference>
<reference evidence="5 6" key="2">
    <citation type="submission" date="2017-08" db="EMBL/GenBank/DDBJ databases">
        <authorList>
            <person name="de Groot N.N."/>
        </authorList>
    </citation>
    <scope>NUCLEOTIDE SEQUENCE [LARGE SCALE GENOMIC DNA]</scope>
    <source>
        <strain evidence="5">Orrdi1</strain>
    </source>
</reference>
<dbReference type="Pfam" id="PF00817">
    <property type="entry name" value="IMS"/>
    <property type="match status" value="1"/>
</dbReference>
<dbReference type="PANTHER" id="PTHR35369">
    <property type="entry name" value="BLR3025 PROTEIN-RELATED"/>
    <property type="match status" value="1"/>
</dbReference>
<dbReference type="SUPFAM" id="SSF56672">
    <property type="entry name" value="DNA/RNA polymerases"/>
    <property type="match status" value="1"/>
</dbReference>
<dbReference type="GO" id="GO:0006281">
    <property type="term" value="P:DNA repair"/>
    <property type="evidence" value="ECO:0007669"/>
    <property type="project" value="InterPro"/>
</dbReference>
<dbReference type="KEGG" id="odi:ODI_R2498"/>
<evidence type="ECO:0000259" key="3">
    <source>
        <dbReference type="Pfam" id="PF00817"/>
    </source>
</evidence>
<dbReference type="EMBL" id="LT907988">
    <property type="protein sequence ID" value="SOE50086.1"/>
    <property type="molecule type" value="Genomic_DNA"/>
</dbReference>
<dbReference type="AlphaFoldDB" id="A0A1C3K747"/>
<evidence type="ECO:0000313" key="6">
    <source>
        <dbReference type="Proteomes" id="UP000078558"/>
    </source>
</evidence>
<feature type="domain" description="UmuC" evidence="3">
    <location>
        <begin position="21"/>
        <end position="135"/>
    </location>
</feature>
<dbReference type="InterPro" id="IPR001126">
    <property type="entry name" value="UmuC"/>
</dbReference>
<dbReference type="STRING" id="1851544.ODI_03927"/>
<keyword evidence="6" id="KW-1185">Reference proteome</keyword>
<reference evidence="4 6" key="1">
    <citation type="submission" date="2016-06" db="EMBL/GenBank/DDBJ databases">
        <authorList>
            <person name="Kjaerup R.B."/>
            <person name="Dalgaard T.S."/>
            <person name="Juul-Madsen H.R."/>
        </authorList>
    </citation>
    <scope>NUCLEOTIDE SEQUENCE [LARGE SCALE GENOMIC DNA]</scope>
    <source>
        <strain evidence="4">Orrdi1</strain>
    </source>
</reference>
<dbReference type="EMBL" id="FLRC01000053">
    <property type="protein sequence ID" value="SBT27340.1"/>
    <property type="molecule type" value="Genomic_DNA"/>
</dbReference>
<evidence type="ECO:0000256" key="2">
    <source>
        <dbReference type="ARBA" id="ARBA00022763"/>
    </source>
</evidence>
<gene>
    <name evidence="4" type="ORF">ODI_03927</name>
    <name evidence="5" type="ORF">ODI_R2498</name>
</gene>
<name>A0A1C3K747_9BURK</name>
<dbReference type="InterPro" id="IPR043502">
    <property type="entry name" value="DNA/RNA_pol_sf"/>
</dbReference>
<dbReference type="Gene3D" id="3.30.70.270">
    <property type="match status" value="1"/>
</dbReference>
<accession>A0A1C3K747</accession>
<comment type="similarity">
    <text evidence="1">Belongs to the DNA polymerase type-Y family.</text>
</comment>
<sequence length="480" mass="52444">MLDACRTRWLSEPAAWALLSRERIVACSAGARALGLAEGMRRSGASTLAPQATLLERDAASEQALFDAAALAVLPYTPQVVQYADHTLLLDVTASLTLFGGPRALLRATRQAVRACGLQVQAALAPTPHGAWLLARHAAARARRATLKPATLSRRLDALPCALLPEAEPLADWLGGIGCHTLGALRALPRAGLQRRSSPALMRALDAAYAPTPLATDWFVPPPSYHIRHDLLERLEHSEGVLHVAARLLEGLCRWLQACRLAVTGLRLTLIHERRRHAGPQEQPDTCLALALAEPAWQLPQLLAPLRERYARLPWAGPVVAVQLDTQALAPQAPPSAQLFPDPGGSPADFRRLLDLLRARLGDARVLHGAAVADHRPENANVWAGADSPPCRQGLAPTPGERPFWLLDVPQPLPLQQDRPVHGTPLRLVRGPERIESGWWHGAFVLRDYFVAEDAHAARYWIFRERGQAAPRWFLHGLFA</sequence>